<feature type="coiled-coil region" evidence="1">
    <location>
        <begin position="289"/>
        <end position="320"/>
    </location>
</feature>
<protein>
    <recommendedName>
        <fullName evidence="5">CCHC-type domain-containing protein</fullName>
    </recommendedName>
</protein>
<evidence type="ECO:0000256" key="1">
    <source>
        <dbReference type="SAM" id="Coils"/>
    </source>
</evidence>
<dbReference type="AlphaFoldDB" id="A0A2I1HHY6"/>
<feature type="region of interest" description="Disordered" evidence="2">
    <location>
        <begin position="324"/>
        <end position="346"/>
    </location>
</feature>
<gene>
    <name evidence="3" type="ORF">RhiirA4_480459</name>
</gene>
<feature type="region of interest" description="Disordered" evidence="2">
    <location>
        <begin position="584"/>
        <end position="610"/>
    </location>
</feature>
<dbReference type="Proteomes" id="UP000234323">
    <property type="component" value="Unassembled WGS sequence"/>
</dbReference>
<dbReference type="VEuPathDB" id="FungiDB:RhiirA1_542873"/>
<evidence type="ECO:0000256" key="2">
    <source>
        <dbReference type="SAM" id="MobiDB-lite"/>
    </source>
</evidence>
<evidence type="ECO:0000313" key="4">
    <source>
        <dbReference type="Proteomes" id="UP000234323"/>
    </source>
</evidence>
<dbReference type="VEuPathDB" id="FungiDB:RhiirFUN_011967"/>
<sequence length="906" mass="101784">MAGIPQPFFDWDDSIPDFLAKLRLYLQNQGVDPADNAGGPPTGREVAIGYLRGCMRGRALEWFDEEITTKQNWELANLLDNTGQANLVAVNGQNAGQIGNQALNEAFGQPGTAIVKLRAVEGPWDEDWRIAGGRPTNIAVNAPNANNGTTVVVAGIRFGQAIWWLKTHFPTVEEELRDLMYGTIRKGNMTIDELYRKLLRIGRRANYRPEELRRKFLDALPLPWLEKAEDIGEHLPLDELAKKLYEIELRRIARHKRDRLPDPLVSNRASQEIYEPSSVSAPQQQGISLEDMQKAIQNALAQQKTENQALVKKVTELQSQMAQQVSTPQTVEPVRQPKGPPSSLKTEEGLKNYYVSEYLKEIGLLSKEDLDSDYPVKPFQRPRPQRNNNSARFDRIEEGLEETRNNVNQLADLFQKKAFIQKCGICGETSHSKGSCPKRPIAQSKFTRSYFTPLTPIVPPDSDDPSSEFGGINDPAIKALGWKADKPSNFAIKSNSKHITDSLGWYTDVPVTLKDKEDKTVTVIRNFVRIDNGETEPMLFFDPILDILSLERVCGKSCGEEVIPRAPPILADGIIADPSETTLSDPAEISAIGNNDGSKLGSPPSNRYPPSHLELEEQLKKDREMFIRSAKQLIAKYHALDKKNKCMQNDLDHSHEENERMQDSMNQFIPLSKQLNGLNNKLVSQIACERKSHADLNAKQLKEIESLKSEINLKDSEITSLEVRINELEARLLASSKSEKLCENFTYDPSCSLIEQEDNSSLEIRVKELKNELEKVTQNSSFKDGLIFCFRSRVSDLERKAERDELNQFASQLHQISHDSKIGSAEADHETEISETLCSRKNLPIKNPSSSDYKHSETVEEIPHFSSHCSEREPNGKGDCNSISAVPIIALGSSNPDQYMGHLLEK</sequence>
<name>A0A2I1HHY6_9GLOM</name>
<organism evidence="3 4">
    <name type="scientific">Rhizophagus irregularis</name>
    <dbReference type="NCBI Taxonomy" id="588596"/>
    <lineage>
        <taxon>Eukaryota</taxon>
        <taxon>Fungi</taxon>
        <taxon>Fungi incertae sedis</taxon>
        <taxon>Mucoromycota</taxon>
        <taxon>Glomeromycotina</taxon>
        <taxon>Glomeromycetes</taxon>
        <taxon>Glomerales</taxon>
        <taxon>Glomeraceae</taxon>
        <taxon>Rhizophagus</taxon>
    </lineage>
</organism>
<dbReference type="VEuPathDB" id="FungiDB:RhiirA1_475082"/>
<reference evidence="3 4" key="1">
    <citation type="submission" date="2015-10" db="EMBL/GenBank/DDBJ databases">
        <title>Genome analyses suggest a sexual origin of heterokaryosis in a supposedly ancient asexual fungus.</title>
        <authorList>
            <person name="Ropars J."/>
            <person name="Sedzielewska K."/>
            <person name="Noel J."/>
            <person name="Charron P."/>
            <person name="Farinelli L."/>
            <person name="Marton T."/>
            <person name="Kruger M."/>
            <person name="Pelin A."/>
            <person name="Brachmann A."/>
            <person name="Corradi N."/>
        </authorList>
    </citation>
    <scope>NUCLEOTIDE SEQUENCE [LARGE SCALE GENOMIC DNA]</scope>
    <source>
        <strain evidence="3 4">A4</strain>
    </source>
</reference>
<dbReference type="VEuPathDB" id="FungiDB:FUN_016487"/>
<comment type="caution">
    <text evidence="3">The sequence shown here is derived from an EMBL/GenBank/DDBJ whole genome shotgun (WGS) entry which is preliminary data.</text>
</comment>
<dbReference type="VEuPathDB" id="FungiDB:RhiirFUN_019636"/>
<dbReference type="EMBL" id="LLXI01003040">
    <property type="protein sequence ID" value="PKY58491.1"/>
    <property type="molecule type" value="Genomic_DNA"/>
</dbReference>
<keyword evidence="1" id="KW-0175">Coiled coil</keyword>
<keyword evidence="4" id="KW-1185">Reference proteome</keyword>
<proteinExistence type="predicted"/>
<feature type="coiled-coil region" evidence="1">
    <location>
        <begin position="697"/>
        <end position="731"/>
    </location>
</feature>
<accession>A0A2I1HHY6</accession>
<dbReference type="VEuPathDB" id="FungiDB:RhiirA1_473530"/>
<evidence type="ECO:0000313" key="3">
    <source>
        <dbReference type="EMBL" id="PKY58491.1"/>
    </source>
</evidence>
<dbReference type="VEuPathDB" id="FungiDB:FUN_020696"/>
<dbReference type="VEuPathDB" id="FungiDB:FUN_019878"/>
<evidence type="ECO:0008006" key="5">
    <source>
        <dbReference type="Google" id="ProtNLM"/>
    </source>
</evidence>
<dbReference type="VEuPathDB" id="FungiDB:RhiirA1_478704"/>